<reference evidence="2 3" key="1">
    <citation type="submission" date="2021-05" db="EMBL/GenBank/DDBJ databases">
        <title>A Polyphasic approach of four new species of the genus Ohtaekwangia: Ohtaekwangia histidinii sp. nov., Ohtaekwangia cretensis sp. nov., Ohtaekwangia indiensis sp. nov., Ohtaekwangia reichenbachii sp. nov. from diverse environment.</title>
        <authorList>
            <person name="Octaviana S."/>
        </authorList>
    </citation>
    <scope>NUCLEOTIDE SEQUENCE [LARGE SCALE GENOMIC DNA]</scope>
    <source>
        <strain evidence="2 3">PWU37</strain>
    </source>
</reference>
<dbReference type="Proteomes" id="UP001319180">
    <property type="component" value="Unassembled WGS sequence"/>
</dbReference>
<feature type="compositionally biased region" description="Acidic residues" evidence="1">
    <location>
        <begin position="35"/>
        <end position="59"/>
    </location>
</feature>
<dbReference type="AlphaFoldDB" id="A0AAP2GIB7"/>
<organism evidence="2 3">
    <name type="scientific">Dawidia soli</name>
    <dbReference type="NCBI Taxonomy" id="2782352"/>
    <lineage>
        <taxon>Bacteria</taxon>
        <taxon>Pseudomonadati</taxon>
        <taxon>Bacteroidota</taxon>
        <taxon>Cytophagia</taxon>
        <taxon>Cytophagales</taxon>
        <taxon>Chryseotaleaceae</taxon>
        <taxon>Dawidia</taxon>
    </lineage>
</organism>
<comment type="caution">
    <text evidence="2">The sequence shown here is derived from an EMBL/GenBank/DDBJ whole genome shotgun (WGS) entry which is preliminary data.</text>
</comment>
<evidence type="ECO:0000313" key="3">
    <source>
        <dbReference type="Proteomes" id="UP001319180"/>
    </source>
</evidence>
<evidence type="ECO:0000313" key="2">
    <source>
        <dbReference type="EMBL" id="MBT1686798.1"/>
    </source>
</evidence>
<proteinExistence type="predicted"/>
<dbReference type="EMBL" id="JAHESC010000011">
    <property type="protein sequence ID" value="MBT1686798.1"/>
    <property type="molecule type" value="Genomic_DNA"/>
</dbReference>
<name>A0AAP2GIB7_9BACT</name>
<feature type="compositionally biased region" description="Basic and acidic residues" evidence="1">
    <location>
        <begin position="1"/>
        <end position="10"/>
    </location>
</feature>
<accession>A0AAP2GIB7</accession>
<keyword evidence="3" id="KW-1185">Reference proteome</keyword>
<evidence type="ECO:0000256" key="1">
    <source>
        <dbReference type="SAM" id="MobiDB-lite"/>
    </source>
</evidence>
<sequence>MKDTLDKDSGTPEDDETASDLPKGDDLRALQGEELTWEETPEEEDLDVSETDDDEDEGVGDGTMGKTRPDLLDK</sequence>
<feature type="region of interest" description="Disordered" evidence="1">
    <location>
        <begin position="1"/>
        <end position="74"/>
    </location>
</feature>
<dbReference type="RefSeq" id="WP_254090035.1">
    <property type="nucleotide sequence ID" value="NZ_JAHESC010000011.1"/>
</dbReference>
<protein>
    <submittedName>
        <fullName evidence="2">Uncharacterized protein</fullName>
    </submittedName>
</protein>
<gene>
    <name evidence="2" type="ORF">KK078_09530</name>
</gene>